<keyword evidence="1" id="KW-1133">Transmembrane helix</keyword>
<feature type="domain" description="T6SS Phospholipase effector Tle1-like catalytic" evidence="2">
    <location>
        <begin position="3"/>
        <end position="217"/>
    </location>
</feature>
<comment type="caution">
    <text evidence="3">The sequence shown here is derived from an EMBL/GenBank/DDBJ whole genome shotgun (WGS) entry which is preliminary data.</text>
</comment>
<dbReference type="PANTHER" id="PTHR33840:SF1">
    <property type="entry name" value="TLE1 PHOSPHOLIPASE DOMAIN-CONTAINING PROTEIN"/>
    <property type="match status" value="1"/>
</dbReference>
<keyword evidence="4" id="KW-1185">Reference proteome</keyword>
<dbReference type="Pfam" id="PF09994">
    <property type="entry name" value="T6SS_Tle1-like_cat"/>
    <property type="match status" value="2"/>
</dbReference>
<protein>
    <submittedName>
        <fullName evidence="3">Uncharacterized protein (DUF2235 family)</fullName>
    </submittedName>
</protein>
<keyword evidence="1" id="KW-0472">Membrane</keyword>
<feature type="transmembrane region" description="Helical" evidence="1">
    <location>
        <begin position="245"/>
        <end position="265"/>
    </location>
</feature>
<dbReference type="AlphaFoldDB" id="A0A7Y9K0M2"/>
<dbReference type="EMBL" id="JACCBY010000001">
    <property type="protein sequence ID" value="NYD89061.1"/>
    <property type="molecule type" value="Genomic_DNA"/>
</dbReference>
<evidence type="ECO:0000259" key="2">
    <source>
        <dbReference type="Pfam" id="PF09994"/>
    </source>
</evidence>
<gene>
    <name evidence="3" type="ORF">HD841_000830</name>
</gene>
<feature type="domain" description="T6SS Phospholipase effector Tle1-like catalytic" evidence="2">
    <location>
        <begin position="298"/>
        <end position="383"/>
    </location>
</feature>
<evidence type="ECO:0000313" key="4">
    <source>
        <dbReference type="Proteomes" id="UP000517753"/>
    </source>
</evidence>
<dbReference type="PANTHER" id="PTHR33840">
    <property type="match status" value="1"/>
</dbReference>
<proteinExistence type="predicted"/>
<dbReference type="RefSeq" id="WP_179507579.1">
    <property type="nucleotide sequence ID" value="NZ_JACCBY010000001.1"/>
</dbReference>
<evidence type="ECO:0000313" key="3">
    <source>
        <dbReference type="EMBL" id="NYD89061.1"/>
    </source>
</evidence>
<dbReference type="InterPro" id="IPR018712">
    <property type="entry name" value="Tle1-like_cat"/>
</dbReference>
<accession>A0A7Y9K0M2</accession>
<sequence>MAKNILIFSDGTGQIGGIRPDQKLSNVYKLYRALRPGPASFIDPRQQVAFYDPGLGKGEVSGWTFKRTKQFLEATVGTGIDTNIIDCYEAIIAAYEVGDRICLFGFSRGAYTVRALASVLNLCGVPTRLPDGRPMPKYGATVRAVAYEAVQKVYNHGAGKRRNAQPYFDQREELGRRFRLRYGSSQNEDPAAPRGNVEPHFIGVFDTVAALGSSSLKSIFGAILLSAGLLTAASFTLHFHWIFKLLSIASVSLTLGWLLYLATILRKRYSPVCKELGIDLRKVPNRNLSKRSTNWAFWHNKNYDRFLSGEVAYARHAMAIDEERASFPRVEWGPKVTPARRADQKPRWLKQVWFAGCHSDIGGSYTESESRLSDIALAWMVEELRDCVPEILINDRELQTFGDHRGLQHEERYMVKALGWQWKKKPRYVFENGELHESVYRRIDAGPVPIVDEVKAYRPEQLKLHTKLRAILGQEGI</sequence>
<organism evidence="3 4">
    <name type="scientific">Sphingomonas melonis</name>
    <dbReference type="NCBI Taxonomy" id="152682"/>
    <lineage>
        <taxon>Bacteria</taxon>
        <taxon>Pseudomonadati</taxon>
        <taxon>Pseudomonadota</taxon>
        <taxon>Alphaproteobacteria</taxon>
        <taxon>Sphingomonadales</taxon>
        <taxon>Sphingomonadaceae</taxon>
        <taxon>Sphingomonas</taxon>
    </lineage>
</organism>
<evidence type="ECO:0000256" key="1">
    <source>
        <dbReference type="SAM" id="Phobius"/>
    </source>
</evidence>
<keyword evidence="1" id="KW-0812">Transmembrane</keyword>
<reference evidence="3 4" key="1">
    <citation type="submission" date="2020-08" db="EMBL/GenBank/DDBJ databases">
        <title>The Agave Microbiome: Exploring the role of microbial communities in plant adaptations to desert environments.</title>
        <authorList>
            <person name="Partida-Martinez L.P."/>
        </authorList>
    </citation>
    <scope>NUCLEOTIDE SEQUENCE [LARGE SCALE GENOMIC DNA]</scope>
    <source>
        <strain evidence="3 4">AS2.3</strain>
    </source>
</reference>
<dbReference type="Proteomes" id="UP000517753">
    <property type="component" value="Unassembled WGS sequence"/>
</dbReference>
<name>A0A7Y9K0M2_9SPHN</name>